<sequence length="526" mass="61092">MSTEPLAELLFSPSPPVMEIDYSQIPEELEIEPLNIKGNVPSVDERIESYVLPLTLQIQLSKISPEAWRELFTCLPLLHPAILALRFQVPESYQAHCPSSVGLGTENGVILNWIGLFQSIPNPLPQTVETDRLRNCHGHFLSNVRKLRVYSDYIKRVENGEIRRVEDENGEVSALARILKEEDFMQFCVGSAEALLEEMVALLPVIYNTTQELRQSAEKAAYREHQRSVASEAEAPEFRDHRYINLRILNLEYPIPAFYQPHFAEEHNARGIIDHYLQFVGYTPEPRGYEREARASWRTYRACESEIRTEKNKLFIISDAIEELEDPRFWLYGDDDSTPPPPQDTKEELINECLEETKQVLSTMVAAFPRTREASLRVHRAYRVEQDGPIFPHHRHASLARVQVDAERRSRAGLRRQRLSREAELREEEENESPYLVMLRLRQRYIEWHAGRGPNPALFLLHSERFREAPTRRDLLPRDEYQTGRGEVEEVVDYATYVLERARETIARLQSLQGWQAQLANEVDLE</sequence>
<dbReference type="EMBL" id="SNSC02000003">
    <property type="protein sequence ID" value="TID25714.1"/>
    <property type="molecule type" value="Genomic_DNA"/>
</dbReference>
<protein>
    <submittedName>
        <fullName evidence="1">Uncharacterized protein</fullName>
    </submittedName>
</protein>
<dbReference type="Proteomes" id="UP000298493">
    <property type="component" value="Unassembled WGS sequence"/>
</dbReference>
<proteinExistence type="predicted"/>
<organism evidence="1 2">
    <name type="scientific">Venturia nashicola</name>
    <dbReference type="NCBI Taxonomy" id="86259"/>
    <lineage>
        <taxon>Eukaryota</taxon>
        <taxon>Fungi</taxon>
        <taxon>Dikarya</taxon>
        <taxon>Ascomycota</taxon>
        <taxon>Pezizomycotina</taxon>
        <taxon>Dothideomycetes</taxon>
        <taxon>Pleosporomycetidae</taxon>
        <taxon>Venturiales</taxon>
        <taxon>Venturiaceae</taxon>
        <taxon>Venturia</taxon>
    </lineage>
</organism>
<comment type="caution">
    <text evidence="1">The sequence shown here is derived from an EMBL/GenBank/DDBJ whole genome shotgun (WGS) entry which is preliminary data.</text>
</comment>
<reference evidence="1 2" key="1">
    <citation type="submission" date="2019-04" db="EMBL/GenBank/DDBJ databases">
        <title>High contiguity whole genome sequence and gene annotation resource for two Venturia nashicola isolates.</title>
        <authorList>
            <person name="Prokchorchik M."/>
            <person name="Won K."/>
            <person name="Lee Y."/>
            <person name="Choi E.D."/>
            <person name="Segonzac C."/>
            <person name="Sohn K.H."/>
        </authorList>
    </citation>
    <scope>NUCLEOTIDE SEQUENCE [LARGE SCALE GENOMIC DNA]</scope>
    <source>
        <strain evidence="1 2">PRI2</strain>
    </source>
</reference>
<accession>A0A4Z1PSC4</accession>
<name>A0A4Z1PSC4_9PEZI</name>
<keyword evidence="2" id="KW-1185">Reference proteome</keyword>
<gene>
    <name evidence="1" type="ORF">E6O75_ATG03577</name>
</gene>
<dbReference type="AlphaFoldDB" id="A0A4Z1PSC4"/>
<evidence type="ECO:0000313" key="1">
    <source>
        <dbReference type="EMBL" id="TID25714.1"/>
    </source>
</evidence>
<evidence type="ECO:0000313" key="2">
    <source>
        <dbReference type="Proteomes" id="UP000298493"/>
    </source>
</evidence>